<gene>
    <name evidence="1" type="ORF">PEVE_00026349</name>
</gene>
<sequence>MRITSIDPMYNLFLGTAKYVFKLSVKKNLLRKKELDILEQKIHYLDAQQEMNVCHQTLHQTIVVTKHHDLPPERHLNCCQRFVLVCKWICSPIMSKTDIV</sequence>
<dbReference type="Proteomes" id="UP001159427">
    <property type="component" value="Unassembled WGS sequence"/>
</dbReference>
<proteinExistence type="predicted"/>
<evidence type="ECO:0000313" key="1">
    <source>
        <dbReference type="EMBL" id="CAH3025528.1"/>
    </source>
</evidence>
<reference evidence="1 2" key="1">
    <citation type="submission" date="2022-05" db="EMBL/GenBank/DDBJ databases">
        <authorList>
            <consortium name="Genoscope - CEA"/>
            <person name="William W."/>
        </authorList>
    </citation>
    <scope>NUCLEOTIDE SEQUENCE [LARGE SCALE GENOMIC DNA]</scope>
</reference>
<accession>A0ABN8MBU6</accession>
<feature type="non-terminal residue" evidence="1">
    <location>
        <position position="100"/>
    </location>
</feature>
<evidence type="ECO:0000313" key="2">
    <source>
        <dbReference type="Proteomes" id="UP001159427"/>
    </source>
</evidence>
<comment type="caution">
    <text evidence="1">The sequence shown here is derived from an EMBL/GenBank/DDBJ whole genome shotgun (WGS) entry which is preliminary data.</text>
</comment>
<protein>
    <submittedName>
        <fullName evidence="1">Uncharacterized protein</fullName>
    </submittedName>
</protein>
<keyword evidence="2" id="KW-1185">Reference proteome</keyword>
<organism evidence="1 2">
    <name type="scientific">Porites evermanni</name>
    <dbReference type="NCBI Taxonomy" id="104178"/>
    <lineage>
        <taxon>Eukaryota</taxon>
        <taxon>Metazoa</taxon>
        <taxon>Cnidaria</taxon>
        <taxon>Anthozoa</taxon>
        <taxon>Hexacorallia</taxon>
        <taxon>Scleractinia</taxon>
        <taxon>Fungiina</taxon>
        <taxon>Poritidae</taxon>
        <taxon>Porites</taxon>
    </lineage>
</organism>
<dbReference type="EMBL" id="CALNXI010000357">
    <property type="protein sequence ID" value="CAH3025528.1"/>
    <property type="molecule type" value="Genomic_DNA"/>
</dbReference>
<name>A0ABN8MBU6_9CNID</name>